<dbReference type="Proteomes" id="UP000179807">
    <property type="component" value="Unassembled WGS sequence"/>
</dbReference>
<organism evidence="1 2">
    <name type="scientific">Tritrichomonas foetus</name>
    <dbReference type="NCBI Taxonomy" id="1144522"/>
    <lineage>
        <taxon>Eukaryota</taxon>
        <taxon>Metamonada</taxon>
        <taxon>Parabasalia</taxon>
        <taxon>Tritrichomonadida</taxon>
        <taxon>Tritrichomonadidae</taxon>
        <taxon>Tritrichomonas</taxon>
    </lineage>
</organism>
<protein>
    <submittedName>
        <fullName evidence="1">Uncharacterized protein</fullName>
    </submittedName>
</protein>
<accession>A0A1J4KZ93</accession>
<proteinExistence type="predicted"/>
<dbReference type="EMBL" id="MLAK01000100">
    <property type="protein sequence ID" value="OHT16571.1"/>
    <property type="molecule type" value="Genomic_DNA"/>
</dbReference>
<sequence>MCIIVFCQITVKKTNGDYDINCFSADKEKHLNQIFDHYFLSIKNLPSQFENCHSITGNFSLNKLNTFISFFRLFYKMRAGAPSLNIRNFTITDNSRSRAPQSITSGWFYVRVLEAIPKERLADLSSNHGIKFESTDMISSGWFKKYFNEQQVGFCRSSGLFALFPLKNYDKPDFNKLRNLPELLVIATDGWNPTPPARIKGKMFTGTYIVEGATAEQLFQDPLICKIDEVPKARLL</sequence>
<evidence type="ECO:0000313" key="1">
    <source>
        <dbReference type="EMBL" id="OHT16571.1"/>
    </source>
</evidence>
<dbReference type="RefSeq" id="XP_068369707.1">
    <property type="nucleotide sequence ID" value="XM_068497085.1"/>
</dbReference>
<keyword evidence="2" id="KW-1185">Reference proteome</keyword>
<gene>
    <name evidence="1" type="ORF">TRFO_13178</name>
</gene>
<dbReference type="AlphaFoldDB" id="A0A1J4KZ93"/>
<reference evidence="1" key="1">
    <citation type="submission" date="2016-10" db="EMBL/GenBank/DDBJ databases">
        <authorList>
            <person name="Benchimol M."/>
            <person name="Almeida L.G."/>
            <person name="Vasconcelos A.T."/>
            <person name="Perreira-Neves A."/>
            <person name="Rosa I.A."/>
            <person name="Tasca T."/>
            <person name="Bogo M.R."/>
            <person name="de Souza W."/>
        </authorList>
    </citation>
    <scope>NUCLEOTIDE SEQUENCE [LARGE SCALE GENOMIC DNA]</scope>
    <source>
        <strain evidence="1">K</strain>
    </source>
</reference>
<comment type="caution">
    <text evidence="1">The sequence shown here is derived from an EMBL/GenBank/DDBJ whole genome shotgun (WGS) entry which is preliminary data.</text>
</comment>
<name>A0A1J4KZ93_9EUKA</name>
<dbReference type="OrthoDB" id="10519782at2759"/>
<evidence type="ECO:0000313" key="2">
    <source>
        <dbReference type="Proteomes" id="UP000179807"/>
    </source>
</evidence>
<dbReference type="GeneID" id="94831789"/>
<dbReference type="VEuPathDB" id="TrichDB:TRFO_13178"/>